<sequence>MPYCPRRVKIGTQDDYSRRFPVSENQPPTALVTVEARGHKCPIPIIWLARRIHEVPIGAVIAVTADDPAASPDIPAWCRMKMHEFVAEVPAYPGSAFHIRRMY</sequence>
<dbReference type="InterPro" id="IPR036868">
    <property type="entry name" value="TusA-like_sf"/>
</dbReference>
<evidence type="ECO:0000259" key="1">
    <source>
        <dbReference type="PROSITE" id="PS01148"/>
    </source>
</evidence>
<dbReference type="PROSITE" id="PS01148">
    <property type="entry name" value="UPF0033"/>
    <property type="match status" value="1"/>
</dbReference>
<proteinExistence type="predicted"/>
<dbReference type="InterPro" id="IPR001455">
    <property type="entry name" value="TusA-like"/>
</dbReference>
<dbReference type="SUPFAM" id="SSF64307">
    <property type="entry name" value="SirA-like"/>
    <property type="match status" value="1"/>
</dbReference>
<dbReference type="CDD" id="cd00291">
    <property type="entry name" value="SirA_YedF_YeeD"/>
    <property type="match status" value="1"/>
</dbReference>
<dbReference type="AlphaFoldDB" id="A0A919CJ22"/>
<reference evidence="2 3" key="1">
    <citation type="journal article" date="2014" name="Int. J. Syst. Evol. Microbiol.">
        <title>Complete genome sequence of Corynebacterium casei LMG S-19264T (=DSM 44701T), isolated from a smear-ripened cheese.</title>
        <authorList>
            <consortium name="US DOE Joint Genome Institute (JGI-PGF)"/>
            <person name="Walter F."/>
            <person name="Albersmeier A."/>
            <person name="Kalinowski J."/>
            <person name="Ruckert C."/>
        </authorList>
    </citation>
    <scope>NUCLEOTIDE SEQUENCE [LARGE SCALE GENOMIC DNA]</scope>
    <source>
        <strain evidence="2 3">KCTC 19473</strain>
    </source>
</reference>
<keyword evidence="3" id="KW-1185">Reference proteome</keyword>
<accession>A0A919CJ22</accession>
<dbReference type="Gene3D" id="3.30.110.40">
    <property type="entry name" value="TusA-like domain"/>
    <property type="match status" value="1"/>
</dbReference>
<evidence type="ECO:0000313" key="3">
    <source>
        <dbReference type="Proteomes" id="UP000654947"/>
    </source>
</evidence>
<evidence type="ECO:0000313" key="2">
    <source>
        <dbReference type="EMBL" id="GHD27446.1"/>
    </source>
</evidence>
<dbReference type="EMBL" id="BMXL01000012">
    <property type="protein sequence ID" value="GHD27446.1"/>
    <property type="molecule type" value="Genomic_DNA"/>
</dbReference>
<dbReference type="Proteomes" id="UP000654947">
    <property type="component" value="Unassembled WGS sequence"/>
</dbReference>
<dbReference type="Pfam" id="PF01206">
    <property type="entry name" value="TusA"/>
    <property type="match status" value="1"/>
</dbReference>
<comment type="caution">
    <text evidence="2">The sequence shown here is derived from an EMBL/GenBank/DDBJ whole genome shotgun (WGS) entry which is preliminary data.</text>
</comment>
<protein>
    <recommendedName>
        <fullName evidence="1">UPF0033 domain-containing protein</fullName>
    </recommendedName>
</protein>
<organism evidence="2 3">
    <name type="scientific">Nocardiopsis kunsanensis</name>
    <dbReference type="NCBI Taxonomy" id="141693"/>
    <lineage>
        <taxon>Bacteria</taxon>
        <taxon>Bacillati</taxon>
        <taxon>Actinomycetota</taxon>
        <taxon>Actinomycetes</taxon>
        <taxon>Streptosporangiales</taxon>
        <taxon>Nocardiopsidaceae</taxon>
        <taxon>Nocardiopsis</taxon>
    </lineage>
</organism>
<gene>
    <name evidence="2" type="ORF">GCM10007147_26640</name>
</gene>
<name>A0A919CJ22_9ACTN</name>
<feature type="domain" description="UPF0033" evidence="1">
    <location>
        <begin position="34"/>
        <end position="58"/>
    </location>
</feature>